<dbReference type="InterPro" id="IPR019052">
    <property type="entry name" value="DUF2383"/>
</dbReference>
<dbReference type="EMBL" id="CP113432">
    <property type="protein sequence ID" value="WAI49663.1"/>
    <property type="molecule type" value="Genomic_DNA"/>
</dbReference>
<reference evidence="2" key="1">
    <citation type="submission" date="2022-11" db="EMBL/GenBank/DDBJ databases">
        <title>Pseudomonas triclosanedens sp. nov., a triclosan degrader isolated from activated sludge.</title>
        <authorList>
            <person name="Yin Y."/>
            <person name="Lu Z."/>
        </authorList>
    </citation>
    <scope>NUCLEOTIDE SEQUENCE</scope>
    <source>
        <strain evidence="2">ZM23</strain>
    </source>
</reference>
<dbReference type="Proteomes" id="UP001163624">
    <property type="component" value="Chromosome"/>
</dbReference>
<organism evidence="2 3">
    <name type="scientific">Pseudomonas triclosanedens</name>
    <dbReference type="NCBI Taxonomy" id="2961893"/>
    <lineage>
        <taxon>Bacteria</taxon>
        <taxon>Pseudomonadati</taxon>
        <taxon>Pseudomonadota</taxon>
        <taxon>Gammaproteobacteria</taxon>
        <taxon>Pseudomonadales</taxon>
        <taxon>Pseudomonadaceae</taxon>
        <taxon>Pseudomonas</taxon>
    </lineage>
</organism>
<evidence type="ECO:0000313" key="2">
    <source>
        <dbReference type="EMBL" id="WAI49663.1"/>
    </source>
</evidence>
<keyword evidence="3" id="KW-1185">Reference proteome</keyword>
<dbReference type="Gene3D" id="1.20.1260.10">
    <property type="match status" value="1"/>
</dbReference>
<dbReference type="InterPro" id="IPR012347">
    <property type="entry name" value="Ferritin-like"/>
</dbReference>
<sequence length="144" mass="15988">MNSAARQLNELIEIARDGQRFYQQAVYEVSDPRLQELFEFMIRAKTAVIDALSSQVAASNETLAAAGTLLGRLRQVYAETRASLASDEEALCVAQLEEAEDRILLAFEDALHDGTPETRALLRAEFPKVRACHDQLSQLKHSLG</sequence>
<protein>
    <submittedName>
        <fullName evidence="2">PA2169 family four-helix-bundle protein</fullName>
    </submittedName>
</protein>
<gene>
    <name evidence="2" type="ORF">OU419_28735</name>
</gene>
<evidence type="ECO:0000259" key="1">
    <source>
        <dbReference type="Pfam" id="PF09537"/>
    </source>
</evidence>
<evidence type="ECO:0000313" key="3">
    <source>
        <dbReference type="Proteomes" id="UP001163624"/>
    </source>
</evidence>
<dbReference type="InterPro" id="IPR011971">
    <property type="entry name" value="CHP02284"/>
</dbReference>
<name>A0ABY6ZXX5_9PSED</name>
<accession>A0ABY6ZXX5</accession>
<feature type="domain" description="DUF2383" evidence="1">
    <location>
        <begin position="4"/>
        <end position="112"/>
    </location>
</feature>
<dbReference type="RefSeq" id="WP_254469672.1">
    <property type="nucleotide sequence ID" value="NZ_CP113432.1"/>
</dbReference>
<dbReference type="NCBIfam" id="TIGR02284">
    <property type="entry name" value="PA2169 family four-helix-bundle protein"/>
    <property type="match status" value="1"/>
</dbReference>
<proteinExistence type="predicted"/>
<dbReference type="Pfam" id="PF09537">
    <property type="entry name" value="DUF2383"/>
    <property type="match status" value="1"/>
</dbReference>